<dbReference type="PANTHER" id="PTHR20971:SF0">
    <property type="entry name" value="U6 SNRNA-ASSOCIATED SM-LIKE PROTEIN LSM5"/>
    <property type="match status" value="1"/>
</dbReference>
<keyword evidence="8 10" id="KW-0539">Nucleus</keyword>
<comment type="function">
    <text evidence="10">Plays a role in U6 snRNP assembly and function. Binds to the 3' end of U6 snRNA.</text>
</comment>
<dbReference type="Pfam" id="PF01423">
    <property type="entry name" value="LSM"/>
    <property type="match status" value="1"/>
</dbReference>
<keyword evidence="5 10" id="KW-0694">RNA-binding</keyword>
<dbReference type="InterPro" id="IPR047575">
    <property type="entry name" value="Sm"/>
</dbReference>
<keyword evidence="7 10" id="KW-0508">mRNA splicing</keyword>
<keyword evidence="9 10" id="KW-0687">Ribonucleoprotein</keyword>
<dbReference type="OrthoDB" id="429711at2759"/>
<dbReference type="EMBL" id="AZIL01002442">
    <property type="protein sequence ID" value="EWM21598.1"/>
    <property type="molecule type" value="Genomic_DNA"/>
</dbReference>
<comment type="caution">
    <text evidence="12">The sequence shown here is derived from an EMBL/GenBank/DDBJ whole genome shotgun (WGS) entry which is preliminary data.</text>
</comment>
<dbReference type="Gene3D" id="2.30.30.100">
    <property type="match status" value="1"/>
</dbReference>
<feature type="domain" description="Sm" evidence="11">
    <location>
        <begin position="6"/>
        <end position="81"/>
    </location>
</feature>
<sequence>MAGRLLPLELVDKCIGSRLWVIMKGDQELVGTLKSFDDYVNMVLEDVTEYEVTPEGKVAHKLDQILLNGNNIAILVPGRSPEDGRLVRFVGRREHDVHLMKCQFLWECVEATATRFPTLDMVLPGLNWGGSPRICSILRKNRQRHTA</sequence>
<dbReference type="GO" id="GO:0046540">
    <property type="term" value="C:U4/U6 x U5 tri-snRNP complex"/>
    <property type="evidence" value="ECO:0007669"/>
    <property type="project" value="TreeGrafter"/>
</dbReference>
<dbReference type="FunFam" id="2.30.30.100:FF:000003">
    <property type="entry name" value="U6 snRNA-associated Sm-like protein LSm5"/>
    <property type="match status" value="1"/>
</dbReference>
<dbReference type="SMART" id="SM00651">
    <property type="entry name" value="Sm"/>
    <property type="match status" value="1"/>
</dbReference>
<dbReference type="GO" id="GO:0005681">
    <property type="term" value="C:spliceosomal complex"/>
    <property type="evidence" value="ECO:0007669"/>
    <property type="project" value="UniProtKB-KW"/>
</dbReference>
<dbReference type="SUPFAM" id="SSF50182">
    <property type="entry name" value="Sm-like ribonucleoproteins"/>
    <property type="match status" value="1"/>
</dbReference>
<evidence type="ECO:0000256" key="9">
    <source>
        <dbReference type="ARBA" id="ARBA00023274"/>
    </source>
</evidence>
<reference evidence="12 13" key="1">
    <citation type="journal article" date="2014" name="Mol. Plant">
        <title>Chromosome Scale Genome Assembly and Transcriptome Profiling of Nannochloropsis gaditana in Nitrogen Depletion.</title>
        <authorList>
            <person name="Corteggiani Carpinelli E."/>
            <person name="Telatin A."/>
            <person name="Vitulo N."/>
            <person name="Forcato C."/>
            <person name="D'Angelo M."/>
            <person name="Schiavon R."/>
            <person name="Vezzi A."/>
            <person name="Giacometti G.M."/>
            <person name="Morosinotto T."/>
            <person name="Valle G."/>
        </authorList>
    </citation>
    <scope>NUCLEOTIDE SEQUENCE [LARGE SCALE GENOMIC DNA]</scope>
    <source>
        <strain evidence="12 13">B-31</strain>
    </source>
</reference>
<evidence type="ECO:0000256" key="4">
    <source>
        <dbReference type="ARBA" id="ARBA00022728"/>
    </source>
</evidence>
<dbReference type="PROSITE" id="PS52002">
    <property type="entry name" value="SM"/>
    <property type="match status" value="1"/>
</dbReference>
<dbReference type="PANTHER" id="PTHR20971">
    <property type="entry name" value="U6 SNRNA-ASSOCIATED PROTEIN"/>
    <property type="match status" value="1"/>
</dbReference>
<evidence type="ECO:0000256" key="8">
    <source>
        <dbReference type="ARBA" id="ARBA00023242"/>
    </source>
</evidence>
<dbReference type="CDD" id="cd01732">
    <property type="entry name" value="LSm5"/>
    <property type="match status" value="1"/>
</dbReference>
<evidence type="ECO:0000256" key="10">
    <source>
        <dbReference type="RuleBase" id="RU365055"/>
    </source>
</evidence>
<dbReference type="GO" id="GO:0005688">
    <property type="term" value="C:U6 snRNP"/>
    <property type="evidence" value="ECO:0007669"/>
    <property type="project" value="TreeGrafter"/>
</dbReference>
<evidence type="ECO:0000256" key="6">
    <source>
        <dbReference type="ARBA" id="ARBA00022990"/>
    </source>
</evidence>
<evidence type="ECO:0000313" key="13">
    <source>
        <dbReference type="Proteomes" id="UP000019335"/>
    </source>
</evidence>
<keyword evidence="6" id="KW-0007">Acetylation</keyword>
<evidence type="ECO:0000313" key="12">
    <source>
        <dbReference type="EMBL" id="EWM21598.1"/>
    </source>
</evidence>
<keyword evidence="4 10" id="KW-0747">Spliceosome</keyword>
<dbReference type="GO" id="GO:0003723">
    <property type="term" value="F:RNA binding"/>
    <property type="evidence" value="ECO:0007669"/>
    <property type="project" value="UniProtKB-KW"/>
</dbReference>
<comment type="subunit">
    <text evidence="10">LSm subunits form a heteromer with a doughnut shape.</text>
</comment>
<gene>
    <name evidence="12" type="primary">Lsm5</name>
    <name evidence="10" type="synonym">LSM5</name>
    <name evidence="12" type="ORF">Naga_100012g36</name>
</gene>
<keyword evidence="13" id="KW-1185">Reference proteome</keyword>
<comment type="subcellular location">
    <subcellularLocation>
        <location evidence="1 10">Nucleus</location>
    </subcellularLocation>
</comment>
<dbReference type="InterPro" id="IPR010920">
    <property type="entry name" value="LSM_dom_sf"/>
</dbReference>
<name>W7TDI3_9STRA</name>
<proteinExistence type="inferred from homology"/>
<protein>
    <recommendedName>
        <fullName evidence="10">U6 snRNA-associated Sm-like protein LSm5</fullName>
    </recommendedName>
</protein>
<dbReference type="AlphaFoldDB" id="W7TDI3"/>
<evidence type="ECO:0000256" key="1">
    <source>
        <dbReference type="ARBA" id="ARBA00004123"/>
    </source>
</evidence>
<dbReference type="Proteomes" id="UP000019335">
    <property type="component" value="Unassembled WGS sequence"/>
</dbReference>
<evidence type="ECO:0000256" key="5">
    <source>
        <dbReference type="ARBA" id="ARBA00022884"/>
    </source>
</evidence>
<organism evidence="12 13">
    <name type="scientific">Nannochloropsis gaditana</name>
    <dbReference type="NCBI Taxonomy" id="72520"/>
    <lineage>
        <taxon>Eukaryota</taxon>
        <taxon>Sar</taxon>
        <taxon>Stramenopiles</taxon>
        <taxon>Ochrophyta</taxon>
        <taxon>Eustigmatophyceae</taxon>
        <taxon>Eustigmatales</taxon>
        <taxon>Monodopsidaceae</taxon>
        <taxon>Nannochloropsis</taxon>
    </lineage>
</organism>
<dbReference type="GO" id="GO:0000398">
    <property type="term" value="P:mRNA splicing, via spliceosome"/>
    <property type="evidence" value="ECO:0007669"/>
    <property type="project" value="TreeGrafter"/>
</dbReference>
<evidence type="ECO:0000256" key="3">
    <source>
        <dbReference type="ARBA" id="ARBA00022664"/>
    </source>
</evidence>
<dbReference type="GO" id="GO:1990726">
    <property type="term" value="C:Lsm1-7-Pat1 complex"/>
    <property type="evidence" value="ECO:0007669"/>
    <property type="project" value="TreeGrafter"/>
</dbReference>
<evidence type="ECO:0000259" key="11">
    <source>
        <dbReference type="PROSITE" id="PS52002"/>
    </source>
</evidence>
<dbReference type="InterPro" id="IPR001163">
    <property type="entry name" value="Sm_dom_euk/arc"/>
</dbReference>
<comment type="similarity">
    <text evidence="2 10">Belongs to the snRNP Sm proteins family.</text>
</comment>
<evidence type="ECO:0000256" key="7">
    <source>
        <dbReference type="ARBA" id="ARBA00023187"/>
    </source>
</evidence>
<dbReference type="InterPro" id="IPR033871">
    <property type="entry name" value="LSm5"/>
</dbReference>
<keyword evidence="3 10" id="KW-0507">mRNA processing</keyword>
<evidence type="ECO:0000256" key="2">
    <source>
        <dbReference type="ARBA" id="ARBA00006850"/>
    </source>
</evidence>
<accession>W7TDI3</accession>